<accession>A0A0N0GW74</accession>
<evidence type="ECO:0000313" key="2">
    <source>
        <dbReference type="EMBL" id="KPC59832.1"/>
    </source>
</evidence>
<evidence type="ECO:0000313" key="3">
    <source>
        <dbReference type="Proteomes" id="UP000037982"/>
    </source>
</evidence>
<evidence type="ECO:0000256" key="1">
    <source>
        <dbReference type="SAM" id="MobiDB-lite"/>
    </source>
</evidence>
<dbReference type="Proteomes" id="UP000037982">
    <property type="component" value="Unassembled WGS sequence"/>
</dbReference>
<dbReference type="PATRIC" id="fig|66876.3.peg.7249"/>
<proteinExistence type="predicted"/>
<gene>
    <name evidence="2" type="ORF">ADL29_32875</name>
</gene>
<dbReference type="EMBL" id="LGKG01000173">
    <property type="protein sequence ID" value="KPC59832.1"/>
    <property type="molecule type" value="Genomic_DNA"/>
</dbReference>
<keyword evidence="3" id="KW-1185">Reference proteome</keyword>
<name>A0A0N0GW74_9ACTN</name>
<feature type="region of interest" description="Disordered" evidence="1">
    <location>
        <begin position="112"/>
        <end position="134"/>
    </location>
</feature>
<dbReference type="AlphaFoldDB" id="A0A0N0GW74"/>
<comment type="caution">
    <text evidence="2">The sequence shown here is derived from an EMBL/GenBank/DDBJ whole genome shotgun (WGS) entry which is preliminary data.</text>
</comment>
<protein>
    <submittedName>
        <fullName evidence="2">Uncharacterized protein</fullName>
    </submittedName>
</protein>
<sequence length="134" mass="14053">MHSARLEMTARHLIERYTDAGRVTLWDLSVWHAAHTDDVAVLRRTTGLADRKDPDNSPGPGGPGEVWTYRRAPDETDTSFAARIRTGGPGPVDGVPGLRRIAAGDLVAALETGTGAPAPDDGGSVAVSGGPYPQ</sequence>
<organism evidence="2 3">
    <name type="scientific">Streptomyces chattanoogensis</name>
    <dbReference type="NCBI Taxonomy" id="66876"/>
    <lineage>
        <taxon>Bacteria</taxon>
        <taxon>Bacillati</taxon>
        <taxon>Actinomycetota</taxon>
        <taxon>Actinomycetes</taxon>
        <taxon>Kitasatosporales</taxon>
        <taxon>Streptomycetaceae</taxon>
        <taxon>Streptomyces</taxon>
    </lineage>
</organism>
<reference evidence="3" key="1">
    <citation type="submission" date="2015-07" db="EMBL/GenBank/DDBJ databases">
        <authorList>
            <person name="Ju K.-S."/>
            <person name="Doroghazi J.R."/>
            <person name="Metcalf W.W."/>
        </authorList>
    </citation>
    <scope>NUCLEOTIDE SEQUENCE [LARGE SCALE GENOMIC DNA]</scope>
    <source>
        <strain evidence="3">NRRL ISP-5002</strain>
    </source>
</reference>
<feature type="region of interest" description="Disordered" evidence="1">
    <location>
        <begin position="47"/>
        <end position="71"/>
    </location>
</feature>